<dbReference type="AlphaFoldDB" id="A0A6P1NSU2"/>
<reference evidence="1 2" key="1">
    <citation type="submission" date="2020-01" db="EMBL/GenBank/DDBJ databases">
        <authorList>
            <person name="Kim M."/>
        </authorList>
    </citation>
    <scope>NUCLEOTIDE SEQUENCE [LARGE SCALE GENOMIC DNA]</scope>
    <source>
        <strain evidence="1 2">BT10</strain>
    </source>
</reference>
<protein>
    <submittedName>
        <fullName evidence="1">Tetratricopeptide repeat protein</fullName>
    </submittedName>
</protein>
<evidence type="ECO:0000313" key="2">
    <source>
        <dbReference type="Proteomes" id="UP000464214"/>
    </source>
</evidence>
<organism evidence="1 2">
    <name type="scientific">Nibribacter ruber</name>
    <dbReference type="NCBI Taxonomy" id="2698458"/>
    <lineage>
        <taxon>Bacteria</taxon>
        <taxon>Pseudomonadati</taxon>
        <taxon>Bacteroidota</taxon>
        <taxon>Cytophagia</taxon>
        <taxon>Cytophagales</taxon>
        <taxon>Hymenobacteraceae</taxon>
        <taxon>Nibribacter</taxon>
    </lineage>
</organism>
<proteinExistence type="predicted"/>
<gene>
    <name evidence="1" type="ORF">GU926_00960</name>
</gene>
<name>A0A6P1NSU2_9BACT</name>
<dbReference type="EMBL" id="CP047897">
    <property type="protein sequence ID" value="QHL86090.1"/>
    <property type="molecule type" value="Genomic_DNA"/>
</dbReference>
<accession>A0A6P1NSU2</accession>
<dbReference type="KEGG" id="nib:GU926_00960"/>
<dbReference type="InterPro" id="IPR011990">
    <property type="entry name" value="TPR-like_helical_dom_sf"/>
</dbReference>
<evidence type="ECO:0000313" key="1">
    <source>
        <dbReference type="EMBL" id="QHL86090.1"/>
    </source>
</evidence>
<dbReference type="Gene3D" id="1.25.40.10">
    <property type="entry name" value="Tetratricopeptide repeat domain"/>
    <property type="match status" value="1"/>
</dbReference>
<dbReference type="RefSeq" id="WP_160688133.1">
    <property type="nucleotide sequence ID" value="NZ_CP047897.1"/>
</dbReference>
<dbReference type="SUPFAM" id="SSF48452">
    <property type="entry name" value="TPR-like"/>
    <property type="match status" value="1"/>
</dbReference>
<dbReference type="Proteomes" id="UP000464214">
    <property type="component" value="Chromosome"/>
</dbReference>
<sequence length="112" mass="13024">METSNSRLAQLLAFYQDDPQDPFTLYAIATEYRAFDVEKARFFYEKLLAEHPDYVGTYYHAASLYLQLDEPTLAQQAYQKGMQVSRQQGQLHAFSELQGAYNKMMGLDYEDD</sequence>
<keyword evidence="2" id="KW-1185">Reference proteome</keyword>